<dbReference type="EMBL" id="BGZK01002547">
    <property type="protein sequence ID" value="GBP94780.1"/>
    <property type="molecule type" value="Genomic_DNA"/>
</dbReference>
<evidence type="ECO:0000256" key="1">
    <source>
        <dbReference type="SAM" id="MobiDB-lite"/>
    </source>
</evidence>
<dbReference type="GO" id="GO:0003676">
    <property type="term" value="F:nucleic acid binding"/>
    <property type="evidence" value="ECO:0007669"/>
    <property type="project" value="InterPro"/>
</dbReference>
<dbReference type="InterPro" id="IPR035979">
    <property type="entry name" value="RBD_domain_sf"/>
</dbReference>
<sequence>MDSNSPCPHGAGGAVDPRPVSSKLIKETLERALSDIGYQCPNDLLANLVAKSTPIPSRASSQVTSNSSSRASSNQSSRSASSTRSTARRANAKLAKCLMTMQRAPIGKKVIKKAKAARRREATVTVMETDNIPAVPSVTMNAGASSSVTASGQSTENHSAVKNLGSKPTAPPRGKVPPPFYLRKGSNFIKVSADCTRLRINYTKAVRVADDNIKITVPDVETFRKLNKYLIENNIQFHTYALDEERKLKVVIRGIPNDIETDDIKSDLYNQGYPVYAVHRIYRRDGSSTGLVLVVLTKSDEARAISRDLTKRYGHASANCHAQPRCVKCLVPHWTKECPLTKESAEKPSCVNCGANHTANYKGCPKAPKVIPRKTHKADVSQTSKAKLPPVQNYVNFPSLGAKKPTKATDDGFVPAPAPSTNPWGRNQPPEGRTRTATSDKPARPSQAAFRAFSPNTRLCGSLRSRHPNGDVCA</sequence>
<gene>
    <name evidence="2" type="primary">ORF1</name>
    <name evidence="2" type="ORF">EVAR_60130_1</name>
</gene>
<evidence type="ECO:0000313" key="2">
    <source>
        <dbReference type="EMBL" id="GBP94780.1"/>
    </source>
</evidence>
<feature type="region of interest" description="Disordered" evidence="1">
    <location>
        <begin position="56"/>
        <end position="90"/>
    </location>
</feature>
<evidence type="ECO:0000313" key="3">
    <source>
        <dbReference type="Proteomes" id="UP000299102"/>
    </source>
</evidence>
<dbReference type="PANTHER" id="PTHR33273">
    <property type="entry name" value="DOMAIN-CONTAINING PROTEIN, PUTATIVE-RELATED"/>
    <property type="match status" value="1"/>
</dbReference>
<dbReference type="PANTHER" id="PTHR33273:SF2">
    <property type="entry name" value="ENDONUCLEASE_EXONUCLEASE_PHOSPHATASE DOMAIN-CONTAINING PROTEIN"/>
    <property type="match status" value="1"/>
</dbReference>
<feature type="region of interest" description="Disordered" evidence="1">
    <location>
        <begin position="1"/>
        <end position="22"/>
    </location>
</feature>
<feature type="compositionally biased region" description="Polar residues" evidence="1">
    <location>
        <begin position="144"/>
        <end position="160"/>
    </location>
</feature>
<dbReference type="AlphaFoldDB" id="A0A4C2A3M3"/>
<protein>
    <submittedName>
        <fullName evidence="2">Nucleic-acid-binding protein from transposon X-element</fullName>
    </submittedName>
</protein>
<dbReference type="SUPFAM" id="SSF54928">
    <property type="entry name" value="RNA-binding domain, RBD"/>
    <property type="match status" value="1"/>
</dbReference>
<proteinExistence type="predicted"/>
<accession>A0A4C2A3M3</accession>
<feature type="region of interest" description="Disordered" evidence="1">
    <location>
        <begin position="144"/>
        <end position="173"/>
    </location>
</feature>
<reference evidence="2 3" key="1">
    <citation type="journal article" date="2019" name="Commun. Biol.">
        <title>The bagworm genome reveals a unique fibroin gene that provides high tensile strength.</title>
        <authorList>
            <person name="Kono N."/>
            <person name="Nakamura H."/>
            <person name="Ohtoshi R."/>
            <person name="Tomita M."/>
            <person name="Numata K."/>
            <person name="Arakawa K."/>
        </authorList>
    </citation>
    <scope>NUCLEOTIDE SEQUENCE [LARGE SCALE GENOMIC DNA]</scope>
</reference>
<organism evidence="2 3">
    <name type="scientific">Eumeta variegata</name>
    <name type="common">Bagworm moth</name>
    <name type="synonym">Eumeta japonica</name>
    <dbReference type="NCBI Taxonomy" id="151549"/>
    <lineage>
        <taxon>Eukaryota</taxon>
        <taxon>Metazoa</taxon>
        <taxon>Ecdysozoa</taxon>
        <taxon>Arthropoda</taxon>
        <taxon>Hexapoda</taxon>
        <taxon>Insecta</taxon>
        <taxon>Pterygota</taxon>
        <taxon>Neoptera</taxon>
        <taxon>Endopterygota</taxon>
        <taxon>Lepidoptera</taxon>
        <taxon>Glossata</taxon>
        <taxon>Ditrysia</taxon>
        <taxon>Tineoidea</taxon>
        <taxon>Psychidae</taxon>
        <taxon>Oiketicinae</taxon>
        <taxon>Eumeta</taxon>
    </lineage>
</organism>
<keyword evidence="3" id="KW-1185">Reference proteome</keyword>
<name>A0A4C2A3M3_EUMVA</name>
<dbReference type="OrthoDB" id="8123886at2759"/>
<dbReference type="Proteomes" id="UP000299102">
    <property type="component" value="Unassembled WGS sequence"/>
</dbReference>
<comment type="caution">
    <text evidence="2">The sequence shown here is derived from an EMBL/GenBank/DDBJ whole genome shotgun (WGS) entry which is preliminary data.</text>
</comment>
<feature type="compositionally biased region" description="Low complexity" evidence="1">
    <location>
        <begin position="57"/>
        <end position="85"/>
    </location>
</feature>
<feature type="region of interest" description="Disordered" evidence="1">
    <location>
        <begin position="398"/>
        <end position="474"/>
    </location>
</feature>